<dbReference type="GO" id="GO:0043186">
    <property type="term" value="C:P granule"/>
    <property type="evidence" value="ECO:0007669"/>
    <property type="project" value="UniProtKB-ARBA"/>
</dbReference>
<dbReference type="InterPro" id="IPR050079">
    <property type="entry name" value="DEAD_box_RNA_helicase"/>
</dbReference>
<dbReference type="PROSITE" id="PS50158">
    <property type="entry name" value="ZF_CCHC"/>
    <property type="match status" value="4"/>
</dbReference>
<dbReference type="InterPro" id="IPR027417">
    <property type="entry name" value="P-loop_NTPase"/>
</dbReference>
<dbReference type="eggNOG" id="KOG0335">
    <property type="taxonomic scope" value="Eukaryota"/>
</dbReference>
<dbReference type="Gene3D" id="3.40.50.300">
    <property type="entry name" value="P-loop containing nucleotide triphosphate hydrolases"/>
    <property type="match status" value="2"/>
</dbReference>
<feature type="region of interest" description="Disordered" evidence="7">
    <location>
        <begin position="836"/>
        <end position="886"/>
    </location>
</feature>
<dbReference type="STRING" id="1561998.A0A1I7TK92"/>
<feature type="region of interest" description="Disordered" evidence="7">
    <location>
        <begin position="150"/>
        <end position="178"/>
    </location>
</feature>
<dbReference type="InterPro" id="IPR014001">
    <property type="entry name" value="Helicase_ATP-bd"/>
</dbReference>
<dbReference type="Pfam" id="PF00271">
    <property type="entry name" value="Helicase_C"/>
    <property type="match status" value="1"/>
</dbReference>
<dbReference type="SUPFAM" id="SSF57756">
    <property type="entry name" value="Retrovirus zinc finger-like domains"/>
    <property type="match status" value="2"/>
</dbReference>
<feature type="compositionally biased region" description="Low complexity" evidence="7">
    <location>
        <begin position="846"/>
        <end position="866"/>
    </location>
</feature>
<organism evidence="11 12">
    <name type="scientific">Caenorhabditis tropicalis</name>
    <dbReference type="NCBI Taxonomy" id="1561998"/>
    <lineage>
        <taxon>Eukaryota</taxon>
        <taxon>Metazoa</taxon>
        <taxon>Ecdysozoa</taxon>
        <taxon>Nematoda</taxon>
        <taxon>Chromadorea</taxon>
        <taxon>Rhabditida</taxon>
        <taxon>Rhabditina</taxon>
        <taxon>Rhabditomorpha</taxon>
        <taxon>Rhabditoidea</taxon>
        <taxon>Rhabditidae</taxon>
        <taxon>Peloderinae</taxon>
        <taxon>Caenorhabditis</taxon>
    </lineage>
</organism>
<dbReference type="InterPro" id="IPR011545">
    <property type="entry name" value="DEAD/DEAH_box_helicase_dom"/>
</dbReference>
<dbReference type="InterPro" id="IPR036875">
    <property type="entry name" value="Znf_CCHC_sf"/>
</dbReference>
<sequence length="1478" mass="158670">MCSFSDDGWGINENDVIKDKPLAGKHHDMSNENEKQNEITKHDLVTAPIVNKSHFEKEIHKPTEPSKVMDIDSTGHQKSSLPLLLLKNDTPPQVKLAASFRENFGDGTSVSKVKSFGTQKVPAPMGIPQSSTELPMDTESERQMVIRPQDSNETVEKRLSKSQIEVPTSTTSGFGNTTEKLTGIEDVFERENVQFDSISSTNEVPTKGTGFGGNFGGPTSGFGGSKTTGFGASKSTGFGASKSTGFGESKSTGFGGLKPASGFGSADYGTTADFTDSSRKAPRFGVHSMLKSEFGRADGNTISFGGSIESIKKSGNPTVSQNVSTVKSTSFGSSVPNKHGDFENSSGFNSTEIITEKQSGFEEATRFGGSSSFASAGFKGSVNEKPVGFEESSSFKSAGLGGLITDKSFKESQHVTPASFGRSATEKQNGFGGSTSFKSTGFGGHNIDKQNDFEGSASFRSTGFGGSTSFKSSESEERKIEEPAGFGKSTSFKSTSFGGSNTNKQNDFEGSTSFKSTGVGGSTLFKSSDSEERKTGEAAGFGMSSSFKSTGFGGSAPFKSKNIEERKTGESAGFGGSTSFKSTGFGGSTTDKPNDFEGSTSFKSTGFGGSTSVKSTGFEGCNTTKQNGFEGSTSFKSTGFGGSTSFKSNGFEERKSGEFAGFGGSTSFKSTGFGGSNTDKQAGFEGSTFSESTGFGGSTSNKSKGFGERSELGDFGKSNTSFKSNGFGGSTSFKSNGIEERKVGESAGFEGSTSLKSTGFGGSTSLKSTGFGASTTFKSSGFGGSNTDKHDGFGGSTSFKSAGFGGSTNGKQNGFGISNQSFAATHVDGTSGSDKIFDSVSAQRPSSSGFKSESSSSGFGKSGFSGKNRDNLGESQQRSAFGNTGFSSFGGSGQFGNVDGGFGDIDQKTGIDDGYHATGGCRNCGEDGHFARDCEKPKQPRPCRNCNEIGHFYKECDKPKVPFGPCRNCGQEGHFAKECTNERVRTEPTEPCRRCGEDGHWGYECPTRPRDLEGNILVPYDVVFRKEEEMFDEAVNNDHRIDFEQKIVASMRNCEVPDMASFEEFKVLPAEVHENLRKMKMNRPTPIQRAAFFPILHGHNVVACAHTGSGKTLAFLIPLVINLLEDRMNNHNVTDETPSPRLLVVAPTRELANQTFNTARQLAHNTGLKCGIAYGGYSRSANVQHLRSFDQLGILVATMGRLLDFIDSGEVSLAKIKFVVLDEADRMVDTTDFGEEVKKIFDPLEQREVQTILFSASFSDNLQAEDLPKLVKDGYVMLQVDKFGTANEKIDQRILNVPRLDKRSELYKLLEFDENTMAVRDDSRVLREKTLIFVNSVKFCDTLASNISSCGVSCISMHSHQNQEQRDRTLEDFRRGKYHCMVASNVCARGLNIAALDHVINYDMPDKNGFDEYVNRIGRTARAGFTGTSTAFIDEESDREIIPSLVHVLTEAKKEVPDWLLNLNEQDQNIAEEEEEKW</sequence>
<keyword evidence="4" id="KW-0347">Helicase</keyword>
<dbReference type="GO" id="GO:0003676">
    <property type="term" value="F:nucleic acid binding"/>
    <property type="evidence" value="ECO:0007669"/>
    <property type="project" value="InterPro"/>
</dbReference>
<dbReference type="InterPro" id="IPR001878">
    <property type="entry name" value="Znf_CCHC"/>
</dbReference>
<feature type="compositionally biased region" description="Polar residues" evidence="7">
    <location>
        <begin position="161"/>
        <end position="178"/>
    </location>
</feature>
<reference evidence="12" key="1">
    <citation type="submission" date="2016-11" db="UniProtKB">
        <authorList>
            <consortium name="WormBaseParasite"/>
        </authorList>
    </citation>
    <scope>IDENTIFICATION</scope>
</reference>
<dbReference type="PANTHER" id="PTHR47959:SF13">
    <property type="entry name" value="ATP-DEPENDENT RNA HELICASE RHLE"/>
    <property type="match status" value="1"/>
</dbReference>
<dbReference type="SUPFAM" id="SSF52540">
    <property type="entry name" value="P-loop containing nucleoside triphosphate hydrolases"/>
    <property type="match status" value="1"/>
</dbReference>
<feature type="region of interest" description="Disordered" evidence="7">
    <location>
        <begin position="677"/>
        <end position="718"/>
    </location>
</feature>
<evidence type="ECO:0000313" key="12">
    <source>
        <dbReference type="WBParaSite" id="Csp11.Scaffold627.g6732.t2"/>
    </source>
</evidence>
<feature type="compositionally biased region" description="Basic and acidic residues" evidence="7">
    <location>
        <begin position="20"/>
        <end position="44"/>
    </location>
</feature>
<evidence type="ECO:0000256" key="6">
    <source>
        <dbReference type="PROSITE-ProRule" id="PRU00047"/>
    </source>
</evidence>
<dbReference type="GO" id="GO:0003724">
    <property type="term" value="F:RNA helicase activity"/>
    <property type="evidence" value="ECO:0007669"/>
    <property type="project" value="TreeGrafter"/>
</dbReference>
<feature type="region of interest" description="Disordered" evidence="7">
    <location>
        <begin position="568"/>
        <end position="603"/>
    </location>
</feature>
<feature type="compositionally biased region" description="Basic and acidic residues" evidence="7">
    <location>
        <begin position="53"/>
        <end position="74"/>
    </location>
</feature>
<protein>
    <submittedName>
        <fullName evidence="12">RNA helicase</fullName>
    </submittedName>
</protein>
<evidence type="ECO:0000256" key="5">
    <source>
        <dbReference type="ARBA" id="ARBA00022840"/>
    </source>
</evidence>
<feature type="compositionally biased region" description="Polar residues" evidence="7">
    <location>
        <begin position="501"/>
        <end position="516"/>
    </location>
</feature>
<evidence type="ECO:0000256" key="4">
    <source>
        <dbReference type="ARBA" id="ARBA00022806"/>
    </source>
</evidence>
<evidence type="ECO:0000259" key="8">
    <source>
        <dbReference type="PROSITE" id="PS50158"/>
    </source>
</evidence>
<dbReference type="SMART" id="SM00487">
    <property type="entry name" value="DEXDc"/>
    <property type="match status" value="1"/>
</dbReference>
<keyword evidence="6" id="KW-0863">Zinc-finger</keyword>
<feature type="compositionally biased region" description="Basic and acidic residues" evidence="7">
    <location>
        <begin position="473"/>
        <end position="482"/>
    </location>
</feature>
<dbReference type="Proteomes" id="UP000095282">
    <property type="component" value="Unplaced"/>
</dbReference>
<evidence type="ECO:0000259" key="9">
    <source>
        <dbReference type="PROSITE" id="PS51192"/>
    </source>
</evidence>
<feature type="domain" description="CCHC-type" evidence="8">
    <location>
        <begin position="992"/>
        <end position="1006"/>
    </location>
</feature>
<feature type="domain" description="CCHC-type" evidence="8">
    <location>
        <begin position="943"/>
        <end position="958"/>
    </location>
</feature>
<feature type="compositionally biased region" description="Low complexity" evidence="7">
    <location>
        <begin position="683"/>
        <end position="693"/>
    </location>
</feature>
<evidence type="ECO:0000313" key="11">
    <source>
        <dbReference type="Proteomes" id="UP000095282"/>
    </source>
</evidence>
<evidence type="ECO:0000256" key="1">
    <source>
        <dbReference type="ARBA" id="ARBA00010132"/>
    </source>
</evidence>
<dbReference type="Pfam" id="PF00098">
    <property type="entry name" value="zf-CCHC"/>
    <property type="match status" value="4"/>
</dbReference>
<feature type="domain" description="CCHC-type" evidence="8">
    <location>
        <begin position="921"/>
        <end position="936"/>
    </location>
</feature>
<keyword evidence="5" id="KW-0067">ATP-binding</keyword>
<comment type="similarity">
    <text evidence="1">Belongs to the DEAD box helicase family. DDX4/VASA subfamily.</text>
</comment>
<evidence type="ECO:0000256" key="7">
    <source>
        <dbReference type="SAM" id="MobiDB-lite"/>
    </source>
</evidence>
<feature type="domain" description="Helicase ATP-binding" evidence="9">
    <location>
        <begin position="1092"/>
        <end position="1276"/>
    </location>
</feature>
<feature type="compositionally biased region" description="Low complexity" evidence="7">
    <location>
        <begin position="485"/>
        <end position="500"/>
    </location>
</feature>
<dbReference type="PROSITE" id="PS51194">
    <property type="entry name" value="HELICASE_CTER"/>
    <property type="match status" value="1"/>
</dbReference>
<dbReference type="GO" id="GO:0019899">
    <property type="term" value="F:enzyme binding"/>
    <property type="evidence" value="ECO:0007669"/>
    <property type="project" value="UniProtKB-ARBA"/>
</dbReference>
<name>A0A1I7TK92_9PELO</name>
<dbReference type="PROSITE" id="PS00039">
    <property type="entry name" value="DEAD_ATP_HELICASE"/>
    <property type="match status" value="1"/>
</dbReference>
<feature type="region of interest" description="Disordered" evidence="7">
    <location>
        <begin position="20"/>
        <end position="74"/>
    </location>
</feature>
<proteinExistence type="inferred from homology"/>
<feature type="domain" description="CCHC-type" evidence="8">
    <location>
        <begin position="966"/>
        <end position="981"/>
    </location>
</feature>
<dbReference type="WBParaSite" id="Csp11.Scaffold627.g6732.t2">
    <property type="protein sequence ID" value="Csp11.Scaffold627.g6732.t2"/>
    <property type="gene ID" value="Csp11.Scaffold627.g6732"/>
</dbReference>
<keyword evidence="11" id="KW-1185">Reference proteome</keyword>
<dbReference type="InterPro" id="IPR000629">
    <property type="entry name" value="RNA-helicase_DEAD-box_CS"/>
</dbReference>
<dbReference type="SMART" id="SM00343">
    <property type="entry name" value="ZnF_C2HC"/>
    <property type="match status" value="4"/>
</dbReference>
<keyword evidence="6" id="KW-0862">Zinc</keyword>
<feature type="domain" description="Helicase C-terminal" evidence="10">
    <location>
        <begin position="1311"/>
        <end position="1464"/>
    </location>
</feature>
<keyword evidence="2" id="KW-0547">Nucleotide-binding</keyword>
<dbReference type="Pfam" id="PF00270">
    <property type="entry name" value="DEAD"/>
    <property type="match status" value="1"/>
</dbReference>
<keyword evidence="3" id="KW-0378">Hydrolase</keyword>
<feature type="region of interest" description="Disordered" evidence="7">
    <location>
        <begin position="414"/>
        <end position="543"/>
    </location>
</feature>
<evidence type="ECO:0000256" key="2">
    <source>
        <dbReference type="ARBA" id="ARBA00022741"/>
    </source>
</evidence>
<keyword evidence="6" id="KW-0479">Metal-binding</keyword>
<dbReference type="SMART" id="SM00490">
    <property type="entry name" value="HELICc"/>
    <property type="match status" value="1"/>
</dbReference>
<dbReference type="Gene3D" id="4.10.60.10">
    <property type="entry name" value="Zinc finger, CCHC-type"/>
    <property type="match status" value="2"/>
</dbReference>
<evidence type="ECO:0000259" key="10">
    <source>
        <dbReference type="PROSITE" id="PS51194"/>
    </source>
</evidence>
<feature type="compositionally biased region" description="Basic and acidic residues" evidence="7">
    <location>
        <begin position="705"/>
        <end position="714"/>
    </location>
</feature>
<accession>A0A1I7TK92</accession>
<dbReference type="CDD" id="cd18787">
    <property type="entry name" value="SF2_C_DEAD"/>
    <property type="match status" value="1"/>
</dbReference>
<feature type="compositionally biased region" description="Low complexity" evidence="7">
    <location>
        <begin position="458"/>
        <end position="472"/>
    </location>
</feature>
<feature type="compositionally biased region" description="Polar residues" evidence="7">
    <location>
        <begin position="313"/>
        <end position="336"/>
    </location>
</feature>
<dbReference type="PANTHER" id="PTHR47959">
    <property type="entry name" value="ATP-DEPENDENT RNA HELICASE RHLE-RELATED"/>
    <property type="match status" value="1"/>
</dbReference>
<evidence type="ECO:0000256" key="3">
    <source>
        <dbReference type="ARBA" id="ARBA00022801"/>
    </source>
</evidence>
<feature type="region of interest" description="Disordered" evidence="7">
    <location>
        <begin position="313"/>
        <end position="349"/>
    </location>
</feature>
<dbReference type="PROSITE" id="PS51192">
    <property type="entry name" value="HELICASE_ATP_BIND_1"/>
    <property type="match status" value="1"/>
</dbReference>
<dbReference type="GO" id="GO:0005829">
    <property type="term" value="C:cytosol"/>
    <property type="evidence" value="ECO:0007669"/>
    <property type="project" value="TreeGrafter"/>
</dbReference>
<dbReference type="GO" id="GO:0008270">
    <property type="term" value="F:zinc ion binding"/>
    <property type="evidence" value="ECO:0007669"/>
    <property type="project" value="UniProtKB-KW"/>
</dbReference>
<dbReference type="InterPro" id="IPR001650">
    <property type="entry name" value="Helicase_C-like"/>
</dbReference>
<dbReference type="GO" id="GO:0016787">
    <property type="term" value="F:hydrolase activity"/>
    <property type="evidence" value="ECO:0007669"/>
    <property type="project" value="UniProtKB-KW"/>
</dbReference>
<dbReference type="GO" id="GO:0005524">
    <property type="term" value="F:ATP binding"/>
    <property type="evidence" value="ECO:0007669"/>
    <property type="project" value="UniProtKB-KW"/>
</dbReference>